<dbReference type="GO" id="GO:0005975">
    <property type="term" value="P:carbohydrate metabolic process"/>
    <property type="evidence" value="ECO:0007669"/>
    <property type="project" value="InterPro"/>
</dbReference>
<feature type="domain" description="Alpha-L-rhamnosidase C-terminal" evidence="3">
    <location>
        <begin position="689"/>
        <end position="743"/>
    </location>
</feature>
<dbReference type="SUPFAM" id="SSF48208">
    <property type="entry name" value="Six-hairpin glycosidases"/>
    <property type="match status" value="1"/>
</dbReference>
<keyword evidence="5" id="KW-1185">Reference proteome</keyword>
<evidence type="ECO:0000259" key="2">
    <source>
        <dbReference type="Pfam" id="PF17389"/>
    </source>
</evidence>
<dbReference type="EMBL" id="JAGYPG010000003">
    <property type="protein sequence ID" value="MBS4197001.1"/>
    <property type="molecule type" value="Genomic_DNA"/>
</dbReference>
<dbReference type="InterPro" id="IPR012341">
    <property type="entry name" value="6hp_glycosidase-like_sf"/>
</dbReference>
<dbReference type="InterPro" id="IPR035398">
    <property type="entry name" value="Bac_rhamnosid_C"/>
</dbReference>
<dbReference type="InterPro" id="IPR035396">
    <property type="entry name" value="Bac_rhamnosid6H"/>
</dbReference>
<dbReference type="InterPro" id="IPR013737">
    <property type="entry name" value="Bac_rhamnosid_N"/>
</dbReference>
<dbReference type="Pfam" id="PF08531">
    <property type="entry name" value="Bac_rhamnosid_N"/>
    <property type="match status" value="1"/>
</dbReference>
<dbReference type="AlphaFoldDB" id="A0A942YK49"/>
<feature type="domain" description="Alpha-L-rhamnosidase six-hairpin glycosidase" evidence="2">
    <location>
        <begin position="335"/>
        <end position="659"/>
    </location>
</feature>
<dbReference type="Pfam" id="PF17389">
    <property type="entry name" value="Bac_rhamnosid6H"/>
    <property type="match status" value="1"/>
</dbReference>
<reference evidence="4 5" key="1">
    <citation type="submission" date="2021-05" db="EMBL/GenBank/DDBJ databases">
        <title>Novel Bacillus species.</title>
        <authorList>
            <person name="Liu G."/>
        </authorList>
    </citation>
    <scope>NUCLEOTIDE SEQUENCE [LARGE SCALE GENOMIC DNA]</scope>
    <source>
        <strain evidence="5">FJAT-49780</strain>
    </source>
</reference>
<dbReference type="InterPro" id="IPR008979">
    <property type="entry name" value="Galactose-bd-like_sf"/>
</dbReference>
<dbReference type="SUPFAM" id="SSF49785">
    <property type="entry name" value="Galactose-binding domain-like"/>
    <property type="match status" value="1"/>
</dbReference>
<gene>
    <name evidence="4" type="ORF">KHA97_18275</name>
</gene>
<sequence>MAQHWEAKWIWSHLPENTPNVYCEFRKMFTVDEEVDISSANLSISANQEYILFMNGERIGRGPSPSDNSWKYYDTYEVAANLHKGQNTIAVLVYNFGTTEIVTQQFQGPGGLIAQLEIETNKKNTIIPTDCTWKCRQSPRWVQDVSRQHNWNGYREIYLAQEEDGWETSKYDDTNWNQAQEIANALDTSSVWPHLIKREIPFLHQELITPKSVFHKEDNLGVIDIQGNIGESRIIIDASIPGSLPALVYDFSKEVVGYPHLEVLAPLGGVILLYYGESLDLTLYDTFILKKGRNELSPFGRRAFRYMKIAVQATPEPITLDNLHLNFVHYPFVSQGTFKSSDALLNQIWETGKYTTQINSQDHLEDTPLREKALWVVDELIMGKVIYHVFGDHRLLRKCLLQGARIQNEDGSIPGTGPERNDMMLPDFCAHWLFGVYDYWNFTNDMDFLKQLWPNIKRLLDWFKKNEAEDGLFTIEGKNYWCFIDWAEYIDRRDKVTALSCYYYKVLLLSAELAAIIEDKTATVEWIKKANALKKQIHLTMWSDYHQAYVDCVKGEEHSNSITYQTNFVAMWSGIMSDYHADYFIKEYFLKRKAPELKGPFFYFIVLEELFNRNYSFEAVDRIREYWGEMINRGATTWWEAFDPNSANCTIPSPYQGHTPTYLRDYIPVSQCHGWGSSPTYLMTQHILGVNVSQLGDKKVTLKPLTNNLNWARGTIPTRIGVIKVDWKKKGERINFQIEIPEGLHWEGTFSPEIDVQVNGILLGEKVK</sequence>
<dbReference type="Pfam" id="PF17390">
    <property type="entry name" value="Bac_rhamnosid_C"/>
    <property type="match status" value="1"/>
</dbReference>
<comment type="caution">
    <text evidence="4">The sequence shown here is derived from an EMBL/GenBank/DDBJ whole genome shotgun (WGS) entry which is preliminary data.</text>
</comment>
<dbReference type="Proteomes" id="UP000681414">
    <property type="component" value="Unassembled WGS sequence"/>
</dbReference>
<dbReference type="Gene3D" id="1.50.10.10">
    <property type="match status" value="1"/>
</dbReference>
<dbReference type="RefSeq" id="WP_213126199.1">
    <property type="nucleotide sequence ID" value="NZ_JAGYPG010000003.1"/>
</dbReference>
<name>A0A942YK49_9BACI</name>
<organism evidence="4 5">
    <name type="scientific">Lederbergia citri</name>
    <dbReference type="NCBI Taxonomy" id="2833580"/>
    <lineage>
        <taxon>Bacteria</taxon>
        <taxon>Bacillati</taxon>
        <taxon>Bacillota</taxon>
        <taxon>Bacilli</taxon>
        <taxon>Bacillales</taxon>
        <taxon>Bacillaceae</taxon>
        <taxon>Lederbergia</taxon>
    </lineage>
</organism>
<accession>A0A942YK49</accession>
<evidence type="ECO:0000313" key="4">
    <source>
        <dbReference type="EMBL" id="MBS4197001.1"/>
    </source>
</evidence>
<evidence type="ECO:0000259" key="3">
    <source>
        <dbReference type="Pfam" id="PF17390"/>
    </source>
</evidence>
<dbReference type="PANTHER" id="PTHR34987">
    <property type="entry name" value="C, PUTATIVE (AFU_ORTHOLOGUE AFUA_3G02880)-RELATED"/>
    <property type="match status" value="1"/>
</dbReference>
<feature type="domain" description="Bacterial alpha-L-rhamnosidase N-terminal" evidence="1">
    <location>
        <begin position="36"/>
        <end position="184"/>
    </location>
</feature>
<proteinExistence type="predicted"/>
<dbReference type="Gene3D" id="2.60.420.10">
    <property type="entry name" value="Maltose phosphorylase, domain 3"/>
    <property type="match status" value="1"/>
</dbReference>
<dbReference type="InterPro" id="IPR008928">
    <property type="entry name" value="6-hairpin_glycosidase_sf"/>
</dbReference>
<dbReference type="PANTHER" id="PTHR34987:SF4">
    <property type="entry name" value="ALPHA-L-RHAMNOSIDASE C-TERMINAL DOMAIN-CONTAINING PROTEIN"/>
    <property type="match status" value="1"/>
</dbReference>
<evidence type="ECO:0000259" key="1">
    <source>
        <dbReference type="Pfam" id="PF08531"/>
    </source>
</evidence>
<protein>
    <submittedName>
        <fullName evidence="4">Alpha-L-rhamnosidase N-terminal domain-containing protein</fullName>
    </submittedName>
</protein>
<evidence type="ECO:0000313" key="5">
    <source>
        <dbReference type="Proteomes" id="UP000681414"/>
    </source>
</evidence>
<dbReference type="Gene3D" id="2.60.120.260">
    <property type="entry name" value="Galactose-binding domain-like"/>
    <property type="match status" value="1"/>
</dbReference>